<gene>
    <name evidence="1" type="ORF">COZ82_03680</name>
</gene>
<evidence type="ECO:0008006" key="3">
    <source>
        <dbReference type="Google" id="ProtNLM"/>
    </source>
</evidence>
<organism evidence="1 2">
    <name type="scientific">Candidatus Kaiserbacteria bacterium CG_4_8_14_3_um_filter_38_9</name>
    <dbReference type="NCBI Taxonomy" id="1974599"/>
    <lineage>
        <taxon>Bacteria</taxon>
        <taxon>Candidatus Kaiseribacteriota</taxon>
    </lineage>
</organism>
<dbReference type="Proteomes" id="UP000230837">
    <property type="component" value="Unassembled WGS sequence"/>
</dbReference>
<dbReference type="EMBL" id="PFHR01000195">
    <property type="protein sequence ID" value="PIW96681.1"/>
    <property type="molecule type" value="Genomic_DNA"/>
</dbReference>
<reference evidence="2" key="1">
    <citation type="submission" date="2017-09" db="EMBL/GenBank/DDBJ databases">
        <title>Depth-based differentiation of microbial function through sediment-hosted aquifers and enrichment of novel symbionts in the deep terrestrial subsurface.</title>
        <authorList>
            <person name="Probst A.J."/>
            <person name="Ladd B."/>
            <person name="Jarett J.K."/>
            <person name="Geller-Mcgrath D.E."/>
            <person name="Sieber C.M.K."/>
            <person name="Emerson J.B."/>
            <person name="Anantharaman K."/>
            <person name="Thomas B.C."/>
            <person name="Malmstrom R."/>
            <person name="Stieglmeier M."/>
            <person name="Klingl A."/>
            <person name="Woyke T."/>
            <person name="Ryan C.M."/>
            <person name="Banfield J.F."/>
        </authorList>
    </citation>
    <scope>NUCLEOTIDE SEQUENCE [LARGE SCALE GENOMIC DNA]</scope>
</reference>
<proteinExistence type="predicted"/>
<comment type="caution">
    <text evidence="1">The sequence shown here is derived from an EMBL/GenBank/DDBJ whole genome shotgun (WGS) entry which is preliminary data.</text>
</comment>
<protein>
    <recommendedName>
        <fullName evidence="3">Cell shape determination protein CcmA</fullName>
    </recommendedName>
</protein>
<evidence type="ECO:0000313" key="2">
    <source>
        <dbReference type="Proteomes" id="UP000230837"/>
    </source>
</evidence>
<name>A0A2M7IN08_9BACT</name>
<evidence type="ECO:0000313" key="1">
    <source>
        <dbReference type="EMBL" id="PIW96681.1"/>
    </source>
</evidence>
<sequence length="148" mass="15573">MISNNKFTFFMKRTIIALLILMAVFILNNYQANASTIVRSGKIISINEQQIIDGDFYTLGNSVILSGKVTGDFLSLAGNVTINGEVENDVFIIGGAVAIHAPIHGDVRIVAGDVTIADKVDGNIAVLGGRLTILSTASVGGDVLFYGG</sequence>
<feature type="non-terminal residue" evidence="1">
    <location>
        <position position="148"/>
    </location>
</feature>
<accession>A0A2M7IN08</accession>
<dbReference type="AlphaFoldDB" id="A0A2M7IN08"/>